<feature type="domain" description="HTH gntR-type" evidence="4">
    <location>
        <begin position="6"/>
        <end position="73"/>
    </location>
</feature>
<dbReference type="InterPro" id="IPR011711">
    <property type="entry name" value="GntR_C"/>
</dbReference>
<evidence type="ECO:0000313" key="6">
    <source>
        <dbReference type="Proteomes" id="UP000184139"/>
    </source>
</evidence>
<dbReference type="Pfam" id="PF00392">
    <property type="entry name" value="GntR"/>
    <property type="match status" value="1"/>
</dbReference>
<dbReference type="PRINTS" id="PR00035">
    <property type="entry name" value="HTHGNTR"/>
</dbReference>
<dbReference type="InterPro" id="IPR036388">
    <property type="entry name" value="WH-like_DNA-bd_sf"/>
</dbReference>
<evidence type="ECO:0000256" key="3">
    <source>
        <dbReference type="ARBA" id="ARBA00023163"/>
    </source>
</evidence>
<organism evidence="5 6">
    <name type="scientific">Desulfofustis glycolicus DSM 9705</name>
    <dbReference type="NCBI Taxonomy" id="1121409"/>
    <lineage>
        <taxon>Bacteria</taxon>
        <taxon>Pseudomonadati</taxon>
        <taxon>Thermodesulfobacteriota</taxon>
        <taxon>Desulfobulbia</taxon>
        <taxon>Desulfobulbales</taxon>
        <taxon>Desulfocapsaceae</taxon>
        <taxon>Desulfofustis</taxon>
    </lineage>
</organism>
<dbReference type="InterPro" id="IPR000524">
    <property type="entry name" value="Tscrpt_reg_HTH_GntR"/>
</dbReference>
<sequence length="219" mass="25120">MELKRHTYADPIVSYIKKGILNGTYKPGDKVKELDISKKLSISRAPVREALQVLIKEGLVVWIPQKGKFITKLNPKQVKDSYFTGGVLEAAAVSRALQLFTEKDISKLTELTEKMKEIADGKESANKIAELDDKFHQILFSRVDNDFVVEFCRRSCQGLSKFLFFKYWINMYTPHEVYLRHKVIVEAIKKGDATALEKQIRSHYFDAGERMSILSANEE</sequence>
<dbReference type="GO" id="GO:0003677">
    <property type="term" value="F:DNA binding"/>
    <property type="evidence" value="ECO:0007669"/>
    <property type="project" value="UniProtKB-KW"/>
</dbReference>
<dbReference type="Proteomes" id="UP000184139">
    <property type="component" value="Unassembled WGS sequence"/>
</dbReference>
<dbReference type="Gene3D" id="1.10.10.10">
    <property type="entry name" value="Winged helix-like DNA-binding domain superfamily/Winged helix DNA-binding domain"/>
    <property type="match status" value="1"/>
</dbReference>
<dbReference type="CDD" id="cd07377">
    <property type="entry name" value="WHTH_GntR"/>
    <property type="match status" value="1"/>
</dbReference>
<accession>A0A1M5W5X3</accession>
<dbReference type="PROSITE" id="PS50949">
    <property type="entry name" value="HTH_GNTR"/>
    <property type="match status" value="1"/>
</dbReference>
<dbReference type="InterPro" id="IPR036390">
    <property type="entry name" value="WH_DNA-bd_sf"/>
</dbReference>
<name>A0A1M5W5X3_9BACT</name>
<gene>
    <name evidence="5" type="ORF">SAMN02745124_02072</name>
</gene>
<evidence type="ECO:0000259" key="4">
    <source>
        <dbReference type="PROSITE" id="PS50949"/>
    </source>
</evidence>
<dbReference type="EMBL" id="FQXS01000011">
    <property type="protein sequence ID" value="SHH82584.1"/>
    <property type="molecule type" value="Genomic_DNA"/>
</dbReference>
<dbReference type="SUPFAM" id="SSF46785">
    <property type="entry name" value="Winged helix' DNA-binding domain"/>
    <property type="match status" value="1"/>
</dbReference>
<keyword evidence="3" id="KW-0804">Transcription</keyword>
<dbReference type="SMART" id="SM00895">
    <property type="entry name" value="FCD"/>
    <property type="match status" value="1"/>
</dbReference>
<dbReference type="STRING" id="1121409.SAMN02745124_02072"/>
<keyword evidence="2" id="KW-0238">DNA-binding</keyword>
<dbReference type="PANTHER" id="PTHR43537:SF5">
    <property type="entry name" value="UXU OPERON TRANSCRIPTIONAL REGULATOR"/>
    <property type="match status" value="1"/>
</dbReference>
<dbReference type="Gene3D" id="1.20.120.530">
    <property type="entry name" value="GntR ligand-binding domain-like"/>
    <property type="match status" value="1"/>
</dbReference>
<evidence type="ECO:0000256" key="2">
    <source>
        <dbReference type="ARBA" id="ARBA00023125"/>
    </source>
</evidence>
<evidence type="ECO:0000313" key="5">
    <source>
        <dbReference type="EMBL" id="SHH82584.1"/>
    </source>
</evidence>
<protein>
    <submittedName>
        <fullName evidence="5">Transcriptional regulator, GntR family</fullName>
    </submittedName>
</protein>
<dbReference type="SUPFAM" id="SSF48008">
    <property type="entry name" value="GntR ligand-binding domain-like"/>
    <property type="match status" value="1"/>
</dbReference>
<evidence type="ECO:0000256" key="1">
    <source>
        <dbReference type="ARBA" id="ARBA00023015"/>
    </source>
</evidence>
<dbReference type="Pfam" id="PF07729">
    <property type="entry name" value="FCD"/>
    <property type="match status" value="1"/>
</dbReference>
<dbReference type="GO" id="GO:0003700">
    <property type="term" value="F:DNA-binding transcription factor activity"/>
    <property type="evidence" value="ECO:0007669"/>
    <property type="project" value="InterPro"/>
</dbReference>
<dbReference type="RefSeq" id="WP_073375809.1">
    <property type="nucleotide sequence ID" value="NZ_FQXS01000011.1"/>
</dbReference>
<proteinExistence type="predicted"/>
<dbReference type="SMART" id="SM00345">
    <property type="entry name" value="HTH_GNTR"/>
    <property type="match status" value="1"/>
</dbReference>
<dbReference type="InterPro" id="IPR008920">
    <property type="entry name" value="TF_FadR/GntR_C"/>
</dbReference>
<dbReference type="PANTHER" id="PTHR43537">
    <property type="entry name" value="TRANSCRIPTIONAL REGULATOR, GNTR FAMILY"/>
    <property type="match status" value="1"/>
</dbReference>
<dbReference type="OrthoDB" id="9810548at2"/>
<keyword evidence="1" id="KW-0805">Transcription regulation</keyword>
<dbReference type="AlphaFoldDB" id="A0A1M5W5X3"/>
<reference evidence="5 6" key="1">
    <citation type="submission" date="2016-11" db="EMBL/GenBank/DDBJ databases">
        <authorList>
            <person name="Jaros S."/>
            <person name="Januszkiewicz K."/>
            <person name="Wedrychowicz H."/>
        </authorList>
    </citation>
    <scope>NUCLEOTIDE SEQUENCE [LARGE SCALE GENOMIC DNA]</scope>
    <source>
        <strain evidence="5 6">DSM 9705</strain>
    </source>
</reference>
<keyword evidence="6" id="KW-1185">Reference proteome</keyword>